<dbReference type="GO" id="GO:0043565">
    <property type="term" value="F:sequence-specific DNA binding"/>
    <property type="evidence" value="ECO:0007669"/>
    <property type="project" value="InterPro"/>
</dbReference>
<evidence type="ECO:0000259" key="4">
    <source>
        <dbReference type="PROSITE" id="PS01124"/>
    </source>
</evidence>
<dbReference type="PANTHER" id="PTHR46796">
    <property type="entry name" value="HTH-TYPE TRANSCRIPTIONAL ACTIVATOR RHAS-RELATED"/>
    <property type="match status" value="1"/>
</dbReference>
<dbReference type="SMART" id="SM00342">
    <property type="entry name" value="HTH_ARAC"/>
    <property type="match status" value="1"/>
</dbReference>
<keyword evidence="2" id="KW-0238">DNA-binding</keyword>
<dbReference type="Pfam" id="PF12833">
    <property type="entry name" value="HTH_18"/>
    <property type="match status" value="1"/>
</dbReference>
<evidence type="ECO:0000313" key="5">
    <source>
        <dbReference type="EMBL" id="RGJ08662.1"/>
    </source>
</evidence>
<dbReference type="InterPro" id="IPR050204">
    <property type="entry name" value="AraC_XylS_family_regulators"/>
</dbReference>
<sequence length="260" mass="28930">MTTICTMPDHIFLDTEYKQPAIHQHLAKHIIISLSDDLTVTFEGERKAVCKGIMIDANVPHTVAGRENRMLVFLIDATSTVARNMNHDPLAGEPFKVIDGRIVEQIREAYKACLPDRFESEYAEFSEFVFCRLSLNGKSTIIPDPRVQTALGFISQSADIDGAMISRLCENAHLSQSRFSHLFKEQTGVSLNSYLTLAKLRKAYQLMLEGETITAAAMNAGFGTPSHFSAASRKYLGIAASDITGRCNVYDIKCQRLFES</sequence>
<gene>
    <name evidence="5" type="ORF">DXD79_02175</name>
</gene>
<feature type="domain" description="HTH araC/xylS-type" evidence="4">
    <location>
        <begin position="148"/>
        <end position="246"/>
    </location>
</feature>
<evidence type="ECO:0000256" key="3">
    <source>
        <dbReference type="ARBA" id="ARBA00023163"/>
    </source>
</evidence>
<dbReference type="PROSITE" id="PS01124">
    <property type="entry name" value="HTH_ARAC_FAMILY_2"/>
    <property type="match status" value="1"/>
</dbReference>
<organism evidence="5 6">
    <name type="scientific">Hungatella hathewayi</name>
    <dbReference type="NCBI Taxonomy" id="154046"/>
    <lineage>
        <taxon>Bacteria</taxon>
        <taxon>Bacillati</taxon>
        <taxon>Bacillota</taxon>
        <taxon>Clostridia</taxon>
        <taxon>Lachnospirales</taxon>
        <taxon>Lachnospiraceae</taxon>
        <taxon>Hungatella</taxon>
    </lineage>
</organism>
<dbReference type="EMBL" id="QSON01000001">
    <property type="protein sequence ID" value="RGJ08662.1"/>
    <property type="molecule type" value="Genomic_DNA"/>
</dbReference>
<evidence type="ECO:0000256" key="1">
    <source>
        <dbReference type="ARBA" id="ARBA00023015"/>
    </source>
</evidence>
<dbReference type="Gene3D" id="1.10.10.60">
    <property type="entry name" value="Homeodomain-like"/>
    <property type="match status" value="1"/>
</dbReference>
<evidence type="ECO:0000313" key="6">
    <source>
        <dbReference type="Proteomes" id="UP000263014"/>
    </source>
</evidence>
<protein>
    <submittedName>
        <fullName evidence="5">AraC family transcriptional regulator</fullName>
    </submittedName>
</protein>
<dbReference type="GO" id="GO:0003700">
    <property type="term" value="F:DNA-binding transcription factor activity"/>
    <property type="evidence" value="ECO:0007669"/>
    <property type="project" value="InterPro"/>
</dbReference>
<accession>A0A374PH99</accession>
<name>A0A374PH99_9FIRM</name>
<keyword evidence="1" id="KW-0805">Transcription regulation</keyword>
<dbReference type="RefSeq" id="WP_117630505.1">
    <property type="nucleotide sequence ID" value="NZ_QSON01000001.1"/>
</dbReference>
<keyword evidence="3" id="KW-0804">Transcription</keyword>
<comment type="caution">
    <text evidence="5">The sequence shown here is derived from an EMBL/GenBank/DDBJ whole genome shotgun (WGS) entry which is preliminary data.</text>
</comment>
<dbReference type="InterPro" id="IPR018060">
    <property type="entry name" value="HTH_AraC"/>
</dbReference>
<dbReference type="Proteomes" id="UP000263014">
    <property type="component" value="Unassembled WGS sequence"/>
</dbReference>
<evidence type="ECO:0000256" key="2">
    <source>
        <dbReference type="ARBA" id="ARBA00023125"/>
    </source>
</evidence>
<dbReference type="AlphaFoldDB" id="A0A374PH99"/>
<reference evidence="5 6" key="1">
    <citation type="submission" date="2018-08" db="EMBL/GenBank/DDBJ databases">
        <title>A genome reference for cultivated species of the human gut microbiota.</title>
        <authorList>
            <person name="Zou Y."/>
            <person name="Xue W."/>
            <person name="Luo G."/>
        </authorList>
    </citation>
    <scope>NUCLEOTIDE SEQUENCE [LARGE SCALE GENOMIC DNA]</scope>
    <source>
        <strain evidence="5 6">TM09-12</strain>
    </source>
</reference>
<proteinExistence type="predicted"/>